<evidence type="ECO:0000256" key="1">
    <source>
        <dbReference type="ARBA" id="ARBA00004685"/>
    </source>
</evidence>
<organism evidence="4 5">
    <name type="scientific">Aspergillus bertholletiae</name>
    <dbReference type="NCBI Taxonomy" id="1226010"/>
    <lineage>
        <taxon>Eukaryota</taxon>
        <taxon>Fungi</taxon>
        <taxon>Dikarya</taxon>
        <taxon>Ascomycota</taxon>
        <taxon>Pezizomycotina</taxon>
        <taxon>Eurotiomycetes</taxon>
        <taxon>Eurotiomycetidae</taxon>
        <taxon>Eurotiales</taxon>
        <taxon>Aspergillaceae</taxon>
        <taxon>Aspergillus</taxon>
        <taxon>Aspergillus subgen. Circumdati</taxon>
    </lineage>
</organism>
<gene>
    <name evidence="4" type="ORF">BDV26DRAFT_284702</name>
</gene>
<comment type="similarity">
    <text evidence="2">Belongs to the ustYa family.</text>
</comment>
<dbReference type="PANTHER" id="PTHR33365">
    <property type="entry name" value="YALI0B05434P"/>
    <property type="match status" value="1"/>
</dbReference>
<name>A0A5N7AVQ2_9EURO</name>
<dbReference type="Proteomes" id="UP000326198">
    <property type="component" value="Unassembled WGS sequence"/>
</dbReference>
<feature type="signal peptide" evidence="3">
    <location>
        <begin position="1"/>
        <end position="18"/>
    </location>
</feature>
<protein>
    <recommendedName>
        <fullName evidence="6">Oxidase ustYa</fullName>
    </recommendedName>
</protein>
<sequence length="222" mass="24720">MASLALVQSIALITLTLPAPSYLTGFTTDFPSARSHIALTQKRFTSPIRATLNGSLYRVDDPTEPTYTGDHPTEQLDAAWEVLIGDRYFPLTDQEISQLNADADLPTLEPVTLKNGTDRFLGGVDALHSLHCLDALRRHVHGQGDHIGSLLGNEVMMMHIDHCIDQLRQTIMCSADLTPVTLRPIRTRDSEGKSILLLLGETERMHTCRDFGRVKDWLHGRL</sequence>
<dbReference type="AlphaFoldDB" id="A0A5N7AVQ2"/>
<feature type="chain" id="PRO_5025023926" description="Oxidase ustYa" evidence="3">
    <location>
        <begin position="19"/>
        <end position="222"/>
    </location>
</feature>
<evidence type="ECO:0000313" key="5">
    <source>
        <dbReference type="Proteomes" id="UP000326198"/>
    </source>
</evidence>
<evidence type="ECO:0000256" key="3">
    <source>
        <dbReference type="SAM" id="SignalP"/>
    </source>
</evidence>
<comment type="pathway">
    <text evidence="1">Mycotoxin biosynthesis.</text>
</comment>
<evidence type="ECO:0000313" key="4">
    <source>
        <dbReference type="EMBL" id="KAE8373927.1"/>
    </source>
</evidence>
<evidence type="ECO:0008006" key="6">
    <source>
        <dbReference type="Google" id="ProtNLM"/>
    </source>
</evidence>
<evidence type="ECO:0000256" key="2">
    <source>
        <dbReference type="ARBA" id="ARBA00035112"/>
    </source>
</evidence>
<dbReference type="PANTHER" id="PTHR33365:SF4">
    <property type="entry name" value="CYCLOCHLOROTINE BIOSYNTHESIS PROTEIN O"/>
    <property type="match status" value="1"/>
</dbReference>
<proteinExistence type="inferred from homology"/>
<dbReference type="InterPro" id="IPR021765">
    <property type="entry name" value="UstYa-like"/>
</dbReference>
<dbReference type="GO" id="GO:0043386">
    <property type="term" value="P:mycotoxin biosynthetic process"/>
    <property type="evidence" value="ECO:0007669"/>
    <property type="project" value="InterPro"/>
</dbReference>
<dbReference type="OrthoDB" id="3687641at2759"/>
<accession>A0A5N7AVQ2</accession>
<keyword evidence="5" id="KW-1185">Reference proteome</keyword>
<reference evidence="4 5" key="1">
    <citation type="submission" date="2019-04" db="EMBL/GenBank/DDBJ databases">
        <title>Friends and foes A comparative genomics studyof 23 Aspergillus species from section Flavi.</title>
        <authorList>
            <consortium name="DOE Joint Genome Institute"/>
            <person name="Kjaerbolling I."/>
            <person name="Vesth T."/>
            <person name="Frisvad J.C."/>
            <person name="Nybo J.L."/>
            <person name="Theobald S."/>
            <person name="Kildgaard S."/>
            <person name="Isbrandt T."/>
            <person name="Kuo A."/>
            <person name="Sato A."/>
            <person name="Lyhne E.K."/>
            <person name="Kogle M.E."/>
            <person name="Wiebenga A."/>
            <person name="Kun R.S."/>
            <person name="Lubbers R.J."/>
            <person name="Makela M.R."/>
            <person name="Barry K."/>
            <person name="Chovatia M."/>
            <person name="Clum A."/>
            <person name="Daum C."/>
            <person name="Haridas S."/>
            <person name="He G."/>
            <person name="LaButti K."/>
            <person name="Lipzen A."/>
            <person name="Mondo S."/>
            <person name="Riley R."/>
            <person name="Salamov A."/>
            <person name="Simmons B.A."/>
            <person name="Magnuson J.K."/>
            <person name="Henrissat B."/>
            <person name="Mortensen U.H."/>
            <person name="Larsen T.O."/>
            <person name="Devries R.P."/>
            <person name="Grigoriev I.V."/>
            <person name="Machida M."/>
            <person name="Baker S.E."/>
            <person name="Andersen M.R."/>
        </authorList>
    </citation>
    <scope>NUCLEOTIDE SEQUENCE [LARGE SCALE GENOMIC DNA]</scope>
    <source>
        <strain evidence="4 5">IBT 29228</strain>
    </source>
</reference>
<keyword evidence="3" id="KW-0732">Signal</keyword>
<dbReference type="EMBL" id="ML736299">
    <property type="protein sequence ID" value="KAE8373927.1"/>
    <property type="molecule type" value="Genomic_DNA"/>
</dbReference>
<dbReference type="Pfam" id="PF11807">
    <property type="entry name" value="UstYa"/>
    <property type="match status" value="1"/>
</dbReference>